<organism evidence="2 3">
    <name type="scientific">Streptomyces beihaiensis</name>
    <dbReference type="NCBI Taxonomy" id="2984495"/>
    <lineage>
        <taxon>Bacteria</taxon>
        <taxon>Bacillati</taxon>
        <taxon>Actinomycetota</taxon>
        <taxon>Actinomycetes</taxon>
        <taxon>Kitasatosporales</taxon>
        <taxon>Streptomycetaceae</taxon>
        <taxon>Streptomyces</taxon>
    </lineage>
</organism>
<dbReference type="EMBL" id="JAPHNL010000101">
    <property type="protein sequence ID" value="MCX3060352.1"/>
    <property type="molecule type" value="Genomic_DNA"/>
</dbReference>
<reference evidence="2" key="1">
    <citation type="submission" date="2022-10" db="EMBL/GenBank/DDBJ databases">
        <title>Streptomyces beihaiensis sp. nov., a chitin degrading actinobacterium, isolated from shrimp pond soil.</title>
        <authorList>
            <person name="Xie J."/>
            <person name="Shen N."/>
        </authorList>
    </citation>
    <scope>NUCLEOTIDE SEQUENCE</scope>
    <source>
        <strain evidence="2">GXMU-J5</strain>
    </source>
</reference>
<feature type="region of interest" description="Disordered" evidence="1">
    <location>
        <begin position="131"/>
        <end position="177"/>
    </location>
</feature>
<name>A0ABT3TTI3_9ACTN</name>
<evidence type="ECO:0000313" key="3">
    <source>
        <dbReference type="Proteomes" id="UP001163064"/>
    </source>
</evidence>
<proteinExistence type="predicted"/>
<keyword evidence="3" id="KW-1185">Reference proteome</keyword>
<gene>
    <name evidence="2" type="ORF">OFY01_11410</name>
</gene>
<evidence type="ECO:0000313" key="2">
    <source>
        <dbReference type="EMBL" id="MCX3060352.1"/>
    </source>
</evidence>
<evidence type="ECO:0000256" key="1">
    <source>
        <dbReference type="SAM" id="MobiDB-lite"/>
    </source>
</evidence>
<accession>A0ABT3TTI3</accession>
<dbReference type="RefSeq" id="WP_266598885.1">
    <property type="nucleotide sequence ID" value="NZ_JAPHNL010000101.1"/>
</dbReference>
<sequence>MARQPALSALSAIVHSESADIAAVLELPARGMRSFGKHTAMYWSELLETGLEDTPARETWRELEKTVVTYFPGRGAVFEEAYLDGEAKGVLRILELRGLAVSDDVRERITSCADIALLDDWLDRAGTVERAEDLFSEGPERPVGPGGGPEGSGAEVGAEAGGKPGVRPVRAESPRHP</sequence>
<comment type="caution">
    <text evidence="2">The sequence shown here is derived from an EMBL/GenBank/DDBJ whole genome shotgun (WGS) entry which is preliminary data.</text>
</comment>
<protein>
    <submittedName>
        <fullName evidence="2">Uncharacterized protein</fullName>
    </submittedName>
</protein>
<dbReference type="Proteomes" id="UP001163064">
    <property type="component" value="Unassembled WGS sequence"/>
</dbReference>